<dbReference type="GO" id="GO:0005737">
    <property type="term" value="C:cytoplasm"/>
    <property type="evidence" value="ECO:0007669"/>
    <property type="project" value="TreeGrafter"/>
</dbReference>
<dbReference type="EMBL" id="MEXR01000048">
    <property type="protein sequence ID" value="OGD08827.1"/>
    <property type="molecule type" value="Genomic_DNA"/>
</dbReference>
<feature type="binding site" evidence="2">
    <location>
        <position position="57"/>
    </location>
    <ligand>
        <name>substrate</name>
    </ligand>
</feature>
<protein>
    <recommendedName>
        <fullName evidence="5">Phosphoglycerate mutase</fullName>
    </recommendedName>
</protein>
<dbReference type="Pfam" id="PF00300">
    <property type="entry name" value="His_Phos_1"/>
    <property type="match status" value="1"/>
</dbReference>
<name>A0A1F4ZTP9_9BACT</name>
<feature type="active site" description="Tele-phosphohistidine intermediate" evidence="1">
    <location>
        <position position="8"/>
    </location>
</feature>
<evidence type="ECO:0000313" key="4">
    <source>
        <dbReference type="Proteomes" id="UP000176424"/>
    </source>
</evidence>
<dbReference type="PANTHER" id="PTHR48100:SF1">
    <property type="entry name" value="HISTIDINE PHOSPHATASE FAMILY PROTEIN-RELATED"/>
    <property type="match status" value="1"/>
</dbReference>
<dbReference type="InterPro" id="IPR050275">
    <property type="entry name" value="PGM_Phosphatase"/>
</dbReference>
<dbReference type="Proteomes" id="UP000176424">
    <property type="component" value="Unassembled WGS sequence"/>
</dbReference>
<evidence type="ECO:0008006" key="5">
    <source>
        <dbReference type="Google" id="ProtNLM"/>
    </source>
</evidence>
<feature type="binding site" evidence="2">
    <location>
        <position position="93"/>
    </location>
    <ligand>
        <name>substrate</name>
    </ligand>
</feature>
<dbReference type="InterPro" id="IPR013078">
    <property type="entry name" value="His_Pase_superF_clade-1"/>
</dbReference>
<dbReference type="PANTHER" id="PTHR48100">
    <property type="entry name" value="BROAD-SPECIFICITY PHOSPHATASE YOR283W-RELATED"/>
    <property type="match status" value="1"/>
</dbReference>
<evidence type="ECO:0000256" key="1">
    <source>
        <dbReference type="PIRSR" id="PIRSR613078-1"/>
    </source>
</evidence>
<dbReference type="STRING" id="1797263.A2397_05275"/>
<dbReference type="SUPFAM" id="SSF53254">
    <property type="entry name" value="Phosphoglycerate mutase-like"/>
    <property type="match status" value="1"/>
</dbReference>
<dbReference type="AlphaFoldDB" id="A0A1F4ZTP9"/>
<organism evidence="3 4">
    <name type="scientific">Candidatus Amesbacteria bacterium RIFOXYB1_FULL_44_23</name>
    <dbReference type="NCBI Taxonomy" id="1797263"/>
    <lineage>
        <taxon>Bacteria</taxon>
        <taxon>Candidatus Amesiibacteriota</taxon>
    </lineage>
</organism>
<evidence type="ECO:0000313" key="3">
    <source>
        <dbReference type="EMBL" id="OGD08827.1"/>
    </source>
</evidence>
<dbReference type="SMART" id="SM00855">
    <property type="entry name" value="PGAM"/>
    <property type="match status" value="1"/>
</dbReference>
<dbReference type="Gene3D" id="3.40.50.1240">
    <property type="entry name" value="Phosphoglycerate mutase-like"/>
    <property type="match status" value="1"/>
</dbReference>
<proteinExistence type="predicted"/>
<dbReference type="CDD" id="cd07067">
    <property type="entry name" value="HP_PGM_like"/>
    <property type="match status" value="1"/>
</dbReference>
<reference evidence="3 4" key="1">
    <citation type="journal article" date="2016" name="Nat. Commun.">
        <title>Thousands of microbial genomes shed light on interconnected biogeochemical processes in an aquifer system.</title>
        <authorList>
            <person name="Anantharaman K."/>
            <person name="Brown C.T."/>
            <person name="Hug L.A."/>
            <person name="Sharon I."/>
            <person name="Castelle C.J."/>
            <person name="Probst A.J."/>
            <person name="Thomas B.C."/>
            <person name="Singh A."/>
            <person name="Wilkins M.J."/>
            <person name="Karaoz U."/>
            <person name="Brodie E.L."/>
            <person name="Williams K.H."/>
            <person name="Hubbard S.S."/>
            <person name="Banfield J.F."/>
        </authorList>
    </citation>
    <scope>NUCLEOTIDE SEQUENCE [LARGE SCALE GENOMIC DNA]</scope>
</reference>
<dbReference type="GO" id="GO:0016791">
    <property type="term" value="F:phosphatase activity"/>
    <property type="evidence" value="ECO:0007669"/>
    <property type="project" value="TreeGrafter"/>
</dbReference>
<sequence>MRIYLIRHGQTTGDIEDRYGGDYEDHLTEEGKEQGKNLANKLVDKNIEVVFCSPRIRAQETAEFIKRKTGVLVEVVEDIRERNHYGVMTGMVKAEAKLKYPILVELLKDTKKTVDGGEDYETFKSRVVGAWNNLTSSDHKTIAILSHGGPIRLIFREILNKGEIKIGDCAYAVIDTDGEVLSIAETDGIEVQE</sequence>
<gene>
    <name evidence="3" type="ORF">A2397_05275</name>
</gene>
<feature type="active site" description="Proton donor/acceptor" evidence="1">
    <location>
        <position position="81"/>
    </location>
</feature>
<accession>A0A1F4ZTP9</accession>
<feature type="binding site" evidence="2">
    <location>
        <begin position="81"/>
        <end position="85"/>
    </location>
    <ligand>
        <name>substrate</name>
    </ligand>
</feature>
<evidence type="ECO:0000256" key="2">
    <source>
        <dbReference type="PIRSR" id="PIRSR613078-2"/>
    </source>
</evidence>
<comment type="caution">
    <text evidence="3">The sequence shown here is derived from an EMBL/GenBank/DDBJ whole genome shotgun (WGS) entry which is preliminary data.</text>
</comment>
<dbReference type="InterPro" id="IPR029033">
    <property type="entry name" value="His_PPase_superfam"/>
</dbReference>